<sequence length="393" mass="43125">MCASIASLASKNPGLWKSKRSLARCGGDDFMAALIFMAAGNESWTKNSKQTLLLTMNLVANEAATALQRCWRGRRRARESSRTLASAEAVSGYVAKAATHHGSFGRRRPRVEPSAPSPVADKTQTATRKSNPRPVQSRAVPVNPFQAMKLRMAQQQQEAEERRILGRQEAEEARQARAKPESAGARGQAFGAAPMLAAPAPTLVLPEAVDEDFMLTPPTALDTTMEALLANLAAPPLQSERDRQDMQDSTADSTPKLDGKSSDAGESMLTPLELRKLRAEASKAVPSESSPAKGSVAPPAAATERLRDRLRKRESAGKSEQRNAAPPEVANASQVNWKERIELRHKEAEEQQVQEKEEKQRTAERSSKRSDALRRVLERREQRHQESLGLEED</sequence>
<dbReference type="EMBL" id="CAMXCT020001114">
    <property type="protein sequence ID" value="CAL1140287.1"/>
    <property type="molecule type" value="Genomic_DNA"/>
</dbReference>
<feature type="region of interest" description="Disordered" evidence="1">
    <location>
        <begin position="235"/>
        <end position="393"/>
    </location>
</feature>
<feature type="compositionally biased region" description="Basic and acidic residues" evidence="1">
    <location>
        <begin position="304"/>
        <end position="321"/>
    </location>
</feature>
<dbReference type="OrthoDB" id="468450at2759"/>
<gene>
    <name evidence="2" type="ORF">C1SCF055_LOCUS14225</name>
</gene>
<dbReference type="Proteomes" id="UP001152797">
    <property type="component" value="Unassembled WGS sequence"/>
</dbReference>
<dbReference type="EMBL" id="CAMXCT030001114">
    <property type="protein sequence ID" value="CAL4774224.1"/>
    <property type="molecule type" value="Genomic_DNA"/>
</dbReference>
<feature type="region of interest" description="Disordered" evidence="1">
    <location>
        <begin position="169"/>
        <end position="188"/>
    </location>
</feature>
<evidence type="ECO:0000313" key="2">
    <source>
        <dbReference type="EMBL" id="CAI3986912.1"/>
    </source>
</evidence>
<feature type="region of interest" description="Disordered" evidence="1">
    <location>
        <begin position="99"/>
        <end position="138"/>
    </location>
</feature>
<name>A0A9P1C7F5_9DINO</name>
<evidence type="ECO:0000313" key="5">
    <source>
        <dbReference type="Proteomes" id="UP001152797"/>
    </source>
</evidence>
<keyword evidence="5" id="KW-1185">Reference proteome</keyword>
<reference evidence="3" key="2">
    <citation type="submission" date="2024-04" db="EMBL/GenBank/DDBJ databases">
        <authorList>
            <person name="Chen Y."/>
            <person name="Shah S."/>
            <person name="Dougan E. K."/>
            <person name="Thang M."/>
            <person name="Chan C."/>
        </authorList>
    </citation>
    <scope>NUCLEOTIDE SEQUENCE [LARGE SCALE GENOMIC DNA]</scope>
</reference>
<accession>A0A9P1C7F5</accession>
<proteinExistence type="predicted"/>
<feature type="compositionally biased region" description="Basic and acidic residues" evidence="1">
    <location>
        <begin position="169"/>
        <end position="180"/>
    </location>
</feature>
<dbReference type="AlphaFoldDB" id="A0A9P1C7F5"/>
<dbReference type="EMBL" id="CAMXCT010001114">
    <property type="protein sequence ID" value="CAI3986912.1"/>
    <property type="molecule type" value="Genomic_DNA"/>
</dbReference>
<evidence type="ECO:0000256" key="1">
    <source>
        <dbReference type="SAM" id="MobiDB-lite"/>
    </source>
</evidence>
<evidence type="ECO:0000313" key="4">
    <source>
        <dbReference type="EMBL" id="CAL4774224.1"/>
    </source>
</evidence>
<organism evidence="2">
    <name type="scientific">Cladocopium goreaui</name>
    <dbReference type="NCBI Taxonomy" id="2562237"/>
    <lineage>
        <taxon>Eukaryota</taxon>
        <taxon>Sar</taxon>
        <taxon>Alveolata</taxon>
        <taxon>Dinophyceae</taxon>
        <taxon>Suessiales</taxon>
        <taxon>Symbiodiniaceae</taxon>
        <taxon>Cladocopium</taxon>
    </lineage>
</organism>
<reference evidence="2" key="1">
    <citation type="submission" date="2022-10" db="EMBL/GenBank/DDBJ databases">
        <authorList>
            <person name="Chen Y."/>
            <person name="Dougan E. K."/>
            <person name="Chan C."/>
            <person name="Rhodes N."/>
            <person name="Thang M."/>
        </authorList>
    </citation>
    <scope>NUCLEOTIDE SEQUENCE</scope>
</reference>
<protein>
    <submittedName>
        <fullName evidence="4">PH domain-containing protein</fullName>
    </submittedName>
</protein>
<evidence type="ECO:0000313" key="3">
    <source>
        <dbReference type="EMBL" id="CAL1140287.1"/>
    </source>
</evidence>
<feature type="compositionally biased region" description="Basic and acidic residues" evidence="1">
    <location>
        <begin position="337"/>
        <end position="386"/>
    </location>
</feature>
<comment type="caution">
    <text evidence="2">The sequence shown here is derived from an EMBL/GenBank/DDBJ whole genome shotgun (WGS) entry which is preliminary data.</text>
</comment>